<accession>A0ABP8YQX4</accession>
<comment type="caution">
    <text evidence="4">The sequence shown here is derived from an EMBL/GenBank/DDBJ whole genome shotgun (WGS) entry which is preliminary data.</text>
</comment>
<evidence type="ECO:0000313" key="4">
    <source>
        <dbReference type="EMBL" id="GAA4733888.1"/>
    </source>
</evidence>
<keyword evidence="2" id="KW-0812">Transmembrane</keyword>
<dbReference type="Gene3D" id="2.130.10.10">
    <property type="entry name" value="YVTN repeat-like/Quinoprotein amine dehydrogenase"/>
    <property type="match status" value="1"/>
</dbReference>
<sequence length="560" mass="59377">MGRRRRPEGAFTFDLVPDDGTQAGDRPAASPVDAGPAADLPADVPPSDRDREPGPVRRTWQRFSRRTRLAALVTVAAVAGVVLVVDGMLDQGRHEELRTAAGGVVDLSAPPAEAWRVGDAGDAPPQEVSLAAVTDGVAMVQREDELRGVDLVTGQERWVIDLLDSRARCGPGVTLWSDVAEITPASRVVCVADGQAGAATATVVTADGTVLARRQLEGEQDLVAPGPDGTLLTASWVGEPDDVDVELHGDPMTDLTVIGEIDDGYDLLVRLSDAVTGEERWERRVAFDEVRDERQCVRWTTGGRDMELARDGDVDHLTSGRLLAVSACGVLAYFTPSGEQLDLSSAQAAGDDVARRVQPLADGGYAVFAAVWGQQAWTYGVLDAAGQERLRVEGRLLDPWATDGPADGELLLATEAGLTAVDAEGAERWTADVEADEQLARAGGVTVVLDQRDRVLGLDRATGDVLWVREDLTDLSSVEGATGRGGEVESVFTDGSVVALVVPDYGDTGVVSRWLAVDATTGEDLWSAAVPHEGWGVDLAVEGQIVRWWPRGLAGFTTTS</sequence>
<evidence type="ECO:0000256" key="2">
    <source>
        <dbReference type="SAM" id="Phobius"/>
    </source>
</evidence>
<dbReference type="RefSeq" id="WP_172153625.1">
    <property type="nucleotide sequence ID" value="NZ_BAABID010000015.1"/>
</dbReference>
<feature type="compositionally biased region" description="Basic and acidic residues" evidence="1">
    <location>
        <begin position="46"/>
        <end position="55"/>
    </location>
</feature>
<reference evidence="5" key="1">
    <citation type="journal article" date="2019" name="Int. J. Syst. Evol. Microbiol.">
        <title>The Global Catalogue of Microorganisms (GCM) 10K type strain sequencing project: providing services to taxonomists for standard genome sequencing and annotation.</title>
        <authorList>
            <consortium name="The Broad Institute Genomics Platform"/>
            <consortium name="The Broad Institute Genome Sequencing Center for Infectious Disease"/>
            <person name="Wu L."/>
            <person name="Ma J."/>
        </authorList>
    </citation>
    <scope>NUCLEOTIDE SEQUENCE [LARGE SCALE GENOMIC DNA]</scope>
    <source>
        <strain evidence="5">JCM 18063</strain>
    </source>
</reference>
<keyword evidence="2" id="KW-1133">Transmembrane helix</keyword>
<organism evidence="4 5">
    <name type="scientific">Isoptericola chiayiensis</name>
    <dbReference type="NCBI Taxonomy" id="579446"/>
    <lineage>
        <taxon>Bacteria</taxon>
        <taxon>Bacillati</taxon>
        <taxon>Actinomycetota</taxon>
        <taxon>Actinomycetes</taxon>
        <taxon>Micrococcales</taxon>
        <taxon>Promicromonosporaceae</taxon>
        <taxon>Isoptericola</taxon>
    </lineage>
</organism>
<feature type="region of interest" description="Disordered" evidence="1">
    <location>
        <begin position="1"/>
        <end position="56"/>
    </location>
</feature>
<dbReference type="EMBL" id="BAABID010000015">
    <property type="protein sequence ID" value="GAA4733888.1"/>
    <property type="molecule type" value="Genomic_DNA"/>
</dbReference>
<dbReference type="SUPFAM" id="SSF50998">
    <property type="entry name" value="Quinoprotein alcohol dehydrogenase-like"/>
    <property type="match status" value="2"/>
</dbReference>
<dbReference type="Pfam" id="PF13360">
    <property type="entry name" value="PQQ_2"/>
    <property type="match status" value="1"/>
</dbReference>
<dbReference type="InterPro" id="IPR015943">
    <property type="entry name" value="WD40/YVTN_repeat-like_dom_sf"/>
</dbReference>
<evidence type="ECO:0000259" key="3">
    <source>
        <dbReference type="Pfam" id="PF13360"/>
    </source>
</evidence>
<keyword evidence="2" id="KW-0472">Membrane</keyword>
<gene>
    <name evidence="4" type="ORF">GCM10023216_28040</name>
</gene>
<evidence type="ECO:0000256" key="1">
    <source>
        <dbReference type="SAM" id="MobiDB-lite"/>
    </source>
</evidence>
<feature type="domain" description="Pyrrolo-quinoline quinone repeat" evidence="3">
    <location>
        <begin position="400"/>
        <end position="501"/>
    </location>
</feature>
<name>A0ABP8YQX4_9MICO</name>
<dbReference type="InterPro" id="IPR002372">
    <property type="entry name" value="PQQ_rpt_dom"/>
</dbReference>
<dbReference type="InterPro" id="IPR011047">
    <property type="entry name" value="Quinoprotein_ADH-like_sf"/>
</dbReference>
<feature type="transmembrane region" description="Helical" evidence="2">
    <location>
        <begin position="69"/>
        <end position="89"/>
    </location>
</feature>
<evidence type="ECO:0000313" key="5">
    <source>
        <dbReference type="Proteomes" id="UP001500956"/>
    </source>
</evidence>
<keyword evidence="5" id="KW-1185">Reference proteome</keyword>
<protein>
    <recommendedName>
        <fullName evidence="3">Pyrrolo-quinoline quinone repeat domain-containing protein</fullName>
    </recommendedName>
</protein>
<proteinExistence type="predicted"/>
<dbReference type="Proteomes" id="UP001500956">
    <property type="component" value="Unassembled WGS sequence"/>
</dbReference>